<keyword evidence="2" id="KW-0677">Repeat</keyword>
<proteinExistence type="inferred from homology"/>
<dbReference type="PROSITE" id="PS00211">
    <property type="entry name" value="ABC_TRANSPORTER_1"/>
    <property type="match status" value="1"/>
</dbReference>
<comment type="similarity">
    <text evidence="1">Belongs to the ABC transporter superfamily.</text>
</comment>
<dbReference type="Proteomes" id="UP000298781">
    <property type="component" value="Chromosome"/>
</dbReference>
<dbReference type="AlphaFoldDB" id="A0A4D7B1W3"/>
<evidence type="ECO:0000259" key="6">
    <source>
        <dbReference type="PROSITE" id="PS50893"/>
    </source>
</evidence>
<dbReference type="PROSITE" id="PS50893">
    <property type="entry name" value="ABC_TRANSPORTER_2"/>
    <property type="match status" value="2"/>
</dbReference>
<dbReference type="GO" id="GO:0005524">
    <property type="term" value="F:ATP binding"/>
    <property type="evidence" value="ECO:0007669"/>
    <property type="project" value="UniProtKB-KW"/>
</dbReference>
<evidence type="ECO:0000256" key="5">
    <source>
        <dbReference type="SAM" id="MobiDB-lite"/>
    </source>
</evidence>
<dbReference type="OrthoDB" id="9762369at2"/>
<dbReference type="CDD" id="cd03221">
    <property type="entry name" value="ABCF_EF-3"/>
    <property type="match status" value="2"/>
</dbReference>
<evidence type="ECO:0000256" key="3">
    <source>
        <dbReference type="ARBA" id="ARBA00022741"/>
    </source>
</evidence>
<feature type="domain" description="ABC transporter" evidence="6">
    <location>
        <begin position="338"/>
        <end position="527"/>
    </location>
</feature>
<feature type="region of interest" description="Disordered" evidence="5">
    <location>
        <begin position="250"/>
        <end position="277"/>
    </location>
</feature>
<keyword evidence="4 7" id="KW-0067">ATP-binding</keyword>
<dbReference type="Pfam" id="PF00005">
    <property type="entry name" value="ABC_tran"/>
    <property type="match status" value="2"/>
</dbReference>
<dbReference type="SUPFAM" id="SSF52540">
    <property type="entry name" value="P-loop containing nucleoside triphosphate hydrolases"/>
    <property type="match status" value="2"/>
</dbReference>
<dbReference type="Gene3D" id="3.40.50.300">
    <property type="entry name" value="P-loop containing nucleotide triphosphate hydrolases"/>
    <property type="match status" value="2"/>
</dbReference>
<name>A0A4D7B1W3_9HYPH</name>
<dbReference type="KEGG" id="pstg:E8M01_07135"/>
<dbReference type="FunFam" id="3.40.50.300:FF:001320">
    <property type="entry name" value="Heme ABC transporter ATP-binding protein"/>
    <property type="match status" value="1"/>
</dbReference>
<keyword evidence="3" id="KW-0547">Nucleotide-binding</keyword>
<dbReference type="PANTHER" id="PTHR19211">
    <property type="entry name" value="ATP-BINDING TRANSPORT PROTEIN-RELATED"/>
    <property type="match status" value="1"/>
</dbReference>
<dbReference type="InterPro" id="IPR017871">
    <property type="entry name" value="ABC_transporter-like_CS"/>
</dbReference>
<reference evidence="7 8" key="1">
    <citation type="submission" date="2019-04" db="EMBL/GenBank/DDBJ databases">
        <title>Phreatobacter aquaticus sp. nov.</title>
        <authorList>
            <person name="Choi A."/>
        </authorList>
    </citation>
    <scope>NUCLEOTIDE SEQUENCE [LARGE SCALE GENOMIC DNA]</scope>
    <source>
        <strain evidence="7 8">KCTC 52518</strain>
    </source>
</reference>
<accession>A0A4D7B1W3</accession>
<keyword evidence="8" id="KW-1185">Reference proteome</keyword>
<evidence type="ECO:0000256" key="4">
    <source>
        <dbReference type="ARBA" id="ARBA00022840"/>
    </source>
</evidence>
<gene>
    <name evidence="7" type="ORF">E8M01_07135</name>
</gene>
<feature type="domain" description="ABC transporter" evidence="6">
    <location>
        <begin position="5"/>
        <end position="236"/>
    </location>
</feature>
<dbReference type="PANTHER" id="PTHR19211:SF6">
    <property type="entry name" value="BLL7188 PROTEIN"/>
    <property type="match status" value="1"/>
</dbReference>
<dbReference type="InterPro" id="IPR003593">
    <property type="entry name" value="AAA+_ATPase"/>
</dbReference>
<dbReference type="GO" id="GO:0016887">
    <property type="term" value="F:ATP hydrolysis activity"/>
    <property type="evidence" value="ECO:0007669"/>
    <property type="project" value="InterPro"/>
</dbReference>
<dbReference type="RefSeq" id="WP_136959496.1">
    <property type="nucleotide sequence ID" value="NZ_CP039690.1"/>
</dbReference>
<organism evidence="7 8">
    <name type="scientific">Phreatobacter stygius</name>
    <dbReference type="NCBI Taxonomy" id="1940610"/>
    <lineage>
        <taxon>Bacteria</taxon>
        <taxon>Pseudomonadati</taxon>
        <taxon>Pseudomonadota</taxon>
        <taxon>Alphaproteobacteria</taxon>
        <taxon>Hyphomicrobiales</taxon>
        <taxon>Phreatobacteraceae</taxon>
        <taxon>Phreatobacter</taxon>
    </lineage>
</organism>
<dbReference type="SMART" id="SM00382">
    <property type="entry name" value="AAA"/>
    <property type="match status" value="2"/>
</dbReference>
<protein>
    <submittedName>
        <fullName evidence="7">ABC-F family ATP-binding cassette domain-containing protein</fullName>
    </submittedName>
</protein>
<evidence type="ECO:0000256" key="1">
    <source>
        <dbReference type="ARBA" id="ARBA00005417"/>
    </source>
</evidence>
<dbReference type="InterPro" id="IPR027417">
    <property type="entry name" value="P-loop_NTPase"/>
</dbReference>
<evidence type="ECO:0000256" key="2">
    <source>
        <dbReference type="ARBA" id="ARBA00022737"/>
    </source>
</evidence>
<sequence length="532" mass="56240">MSALLTLRNLSYSTPDGRELFQGLNLSLGRERYGLIGRNGVGKSTLMTLMAGALGPKTGAVLRHGSLRQLRQSVQVASGEMVADALGVSEALARLALVSAGRGGIEAMQDADWTLEARLSEAMARMDLAGIGLDRPLATLSGGQRTRLALAAILVDPPDLILLDEPTNNLDRDGRVAVARFLGEWRGGAVVVSHDRELLRHMDRMVELTSLGVTTYGGNWDLYAERKANELAAAERDLAVAERDAGEAARKAQVAAERQARKDGAGKRSRAKAGQSKLLLDARQDRAEKTLGRGNRLADRQRAAAAGALQTARAKMETVRTLAFSVGAVRLPAGKTVLAFDQVTGGPVPGRAIIHDLSFAIVGPERVAVTGPNGSGKSTLLRLATGALQPFAGSVVQARRSVMLDQQMSLLDPDRSILDNFRRLNPGCNDNACRAALARFLFRADAALRRVGELSGGEILRVGLACTLGGGDPPDLLILDEPTNHLDIASITAVEAALGGFDGALLVVSHDEDFLSAIGVTRRIVLSQASAG</sequence>
<evidence type="ECO:0000313" key="7">
    <source>
        <dbReference type="EMBL" id="QCI64040.1"/>
    </source>
</evidence>
<dbReference type="EMBL" id="CP039690">
    <property type="protein sequence ID" value="QCI64040.1"/>
    <property type="molecule type" value="Genomic_DNA"/>
</dbReference>
<dbReference type="InterPro" id="IPR050611">
    <property type="entry name" value="ABCF"/>
</dbReference>
<dbReference type="InterPro" id="IPR003439">
    <property type="entry name" value="ABC_transporter-like_ATP-bd"/>
</dbReference>
<evidence type="ECO:0000313" key="8">
    <source>
        <dbReference type="Proteomes" id="UP000298781"/>
    </source>
</evidence>